<dbReference type="GeneID" id="95401403"/>
<sequence length="115" mass="12808">MNEYQSSIGPLIDKSINESSIQSTNKTTKELETIEGKAFGVEQVILDGKRFVNCTFDGSELVYKGHDVFSLEKNDFTGHLRVRFADYAETTLGVLNALHSAGPEFKELISKTFVD</sequence>
<keyword evidence="2" id="KW-1185">Reference proteome</keyword>
<dbReference type="EMBL" id="CP030926">
    <property type="protein sequence ID" value="AXN41272.1"/>
    <property type="molecule type" value="Genomic_DNA"/>
</dbReference>
<accession>A0ABM6XRU2</accession>
<evidence type="ECO:0000313" key="1">
    <source>
        <dbReference type="EMBL" id="AXN41272.1"/>
    </source>
</evidence>
<dbReference type="Proteomes" id="UP000260457">
    <property type="component" value="Chromosome"/>
</dbReference>
<proteinExistence type="predicted"/>
<organism evidence="1 2">
    <name type="scientific">Peribacillus butanolivorans</name>
    <dbReference type="NCBI Taxonomy" id="421767"/>
    <lineage>
        <taxon>Bacteria</taxon>
        <taxon>Bacillati</taxon>
        <taxon>Bacillota</taxon>
        <taxon>Bacilli</taxon>
        <taxon>Bacillales</taxon>
        <taxon>Bacillaceae</taxon>
        <taxon>Peribacillus</taxon>
    </lineage>
</organism>
<reference evidence="1 2" key="1">
    <citation type="submission" date="2018-07" db="EMBL/GenBank/DDBJ databases">
        <title>The molecular basis for the intramolecular migration of carboxyl group in the catabolism of para-hydroxybenzoate via gentisate.</title>
        <authorList>
            <person name="Zhao H."/>
            <person name="Xu Y."/>
            <person name="Lin S."/>
            <person name="Spain J.C."/>
            <person name="Zhou N.-Y."/>
        </authorList>
    </citation>
    <scope>NUCLEOTIDE SEQUENCE [LARGE SCALE GENOMIC DNA]</scope>
    <source>
        <strain evidence="1 2">PHB-7a</strain>
    </source>
</reference>
<name>A0ABM6XRU2_9BACI</name>
<protein>
    <submittedName>
        <fullName evidence="1">Uncharacterized protein</fullName>
    </submittedName>
</protein>
<dbReference type="RefSeq" id="WP_116822070.1">
    <property type="nucleotide sequence ID" value="NZ_CP030926.1"/>
</dbReference>
<evidence type="ECO:0000313" key="2">
    <source>
        <dbReference type="Proteomes" id="UP000260457"/>
    </source>
</evidence>
<gene>
    <name evidence="1" type="ORF">DTO10_24725</name>
</gene>